<name>A0A6A6DFI3_9PEZI</name>
<evidence type="ECO:0000313" key="2">
    <source>
        <dbReference type="Proteomes" id="UP000800200"/>
    </source>
</evidence>
<gene>
    <name evidence="1" type="ORF">K469DRAFT_719670</name>
</gene>
<organism evidence="1 2">
    <name type="scientific">Zopfia rhizophila CBS 207.26</name>
    <dbReference type="NCBI Taxonomy" id="1314779"/>
    <lineage>
        <taxon>Eukaryota</taxon>
        <taxon>Fungi</taxon>
        <taxon>Dikarya</taxon>
        <taxon>Ascomycota</taxon>
        <taxon>Pezizomycotina</taxon>
        <taxon>Dothideomycetes</taxon>
        <taxon>Dothideomycetes incertae sedis</taxon>
        <taxon>Zopfiaceae</taxon>
        <taxon>Zopfia</taxon>
    </lineage>
</organism>
<reference evidence="1" key="1">
    <citation type="journal article" date="2020" name="Stud. Mycol.">
        <title>101 Dothideomycetes genomes: a test case for predicting lifestyles and emergence of pathogens.</title>
        <authorList>
            <person name="Haridas S."/>
            <person name="Albert R."/>
            <person name="Binder M."/>
            <person name="Bloem J."/>
            <person name="Labutti K."/>
            <person name="Salamov A."/>
            <person name="Andreopoulos B."/>
            <person name="Baker S."/>
            <person name="Barry K."/>
            <person name="Bills G."/>
            <person name="Bluhm B."/>
            <person name="Cannon C."/>
            <person name="Castanera R."/>
            <person name="Culley D."/>
            <person name="Daum C."/>
            <person name="Ezra D."/>
            <person name="Gonzalez J."/>
            <person name="Henrissat B."/>
            <person name="Kuo A."/>
            <person name="Liang C."/>
            <person name="Lipzen A."/>
            <person name="Lutzoni F."/>
            <person name="Magnuson J."/>
            <person name="Mondo S."/>
            <person name="Nolan M."/>
            <person name="Ohm R."/>
            <person name="Pangilinan J."/>
            <person name="Park H.-J."/>
            <person name="Ramirez L."/>
            <person name="Alfaro M."/>
            <person name="Sun H."/>
            <person name="Tritt A."/>
            <person name="Yoshinaga Y."/>
            <person name="Zwiers L.-H."/>
            <person name="Turgeon B."/>
            <person name="Goodwin S."/>
            <person name="Spatafora J."/>
            <person name="Crous P."/>
            <person name="Grigoriev I."/>
        </authorList>
    </citation>
    <scope>NUCLEOTIDE SEQUENCE</scope>
    <source>
        <strain evidence="1">CBS 207.26</strain>
    </source>
</reference>
<sequence length="52" mass="6030">MELKICTCFLIDDRTEIVEALPHRSIEIKFEAKCIVVVLPFFIKNSIEFISS</sequence>
<protein>
    <submittedName>
        <fullName evidence="1">Uncharacterized protein</fullName>
    </submittedName>
</protein>
<dbReference type="EMBL" id="ML994685">
    <property type="protein sequence ID" value="KAF2177733.1"/>
    <property type="molecule type" value="Genomic_DNA"/>
</dbReference>
<keyword evidence="2" id="KW-1185">Reference proteome</keyword>
<dbReference type="Proteomes" id="UP000800200">
    <property type="component" value="Unassembled WGS sequence"/>
</dbReference>
<dbReference type="AlphaFoldDB" id="A0A6A6DFI3"/>
<proteinExistence type="predicted"/>
<evidence type="ECO:0000313" key="1">
    <source>
        <dbReference type="EMBL" id="KAF2177733.1"/>
    </source>
</evidence>
<accession>A0A6A6DFI3</accession>